<dbReference type="AlphaFoldDB" id="A0AAW4BFI8"/>
<comment type="caution">
    <text evidence="1">The sequence shown here is derived from an EMBL/GenBank/DDBJ whole genome shotgun (WGS) entry which is preliminary data.</text>
</comment>
<evidence type="ECO:0000313" key="2">
    <source>
        <dbReference type="Proteomes" id="UP000786185"/>
    </source>
</evidence>
<proteinExistence type="predicted"/>
<sequence length="92" mass="10401">TQRKAAQWMDSGSLLWQLELTLPDYLKGQTIGLQITRLPAQPAYYQRQREAVTPILINEQQGKWSIEDNQPVYRITLGGSEKDTVGVCVSLP</sequence>
<feature type="non-terminal residue" evidence="1">
    <location>
        <position position="92"/>
    </location>
</feature>
<accession>A0AAW4BFI8</accession>
<gene>
    <name evidence="1" type="ORF">ERJ77_18345</name>
</gene>
<feature type="non-terminal residue" evidence="1">
    <location>
        <position position="1"/>
    </location>
</feature>
<name>A0AAW4BFI8_VIBAN</name>
<organism evidence="1 2">
    <name type="scientific">Vibrio anguillarum</name>
    <name type="common">Listonella anguillarum</name>
    <dbReference type="NCBI Taxonomy" id="55601"/>
    <lineage>
        <taxon>Bacteria</taxon>
        <taxon>Pseudomonadati</taxon>
        <taxon>Pseudomonadota</taxon>
        <taxon>Gammaproteobacteria</taxon>
        <taxon>Vibrionales</taxon>
        <taxon>Vibrionaceae</taxon>
        <taxon>Vibrio</taxon>
    </lineage>
</organism>
<evidence type="ECO:0000313" key="1">
    <source>
        <dbReference type="EMBL" id="MBF4436425.1"/>
    </source>
</evidence>
<dbReference type="Proteomes" id="UP000786185">
    <property type="component" value="Unassembled WGS sequence"/>
</dbReference>
<reference evidence="1" key="1">
    <citation type="journal article" date="2021" name="PeerJ">
        <title>Analysis of 44 Vibrio anguillarum genomes reveals high genetic diversity.</title>
        <authorList>
            <person name="Hansen M.J."/>
            <person name="Dalsgaard I."/>
        </authorList>
    </citation>
    <scope>NUCLEOTIDE SEQUENCE</scope>
    <source>
        <strain evidence="1">850617-1/1</strain>
    </source>
</reference>
<protein>
    <submittedName>
        <fullName evidence="1">Uncharacterized protein</fullName>
    </submittedName>
</protein>
<dbReference type="EMBL" id="SCLC01000122">
    <property type="protein sequence ID" value="MBF4436425.1"/>
    <property type="molecule type" value="Genomic_DNA"/>
</dbReference>